<evidence type="ECO:0000313" key="2">
    <source>
        <dbReference type="EMBL" id="KKO73952.1"/>
    </source>
</evidence>
<comment type="caution">
    <text evidence="2">The sequence shown here is derived from an EMBL/GenBank/DDBJ whole genome shotgun (WGS) entry which is preliminary data.</text>
</comment>
<sequence>MGTQKEKYDILQKQIDDLNKQVNNNDETIKKETESSDEVKQETAIKVFQTPQPELLIPKENNMKTI</sequence>
<reference evidence="2 3" key="1">
    <citation type="journal article" date="2015" name="Environ. Microbiol.">
        <title>Genome analyses suggest the presence of polyploidy and recent human-driven expansions in eight global populations of the honeybee pathogen Nosema ceranae.</title>
        <authorList>
            <person name="Pelin A."/>
            <person name="Selman M."/>
            <person name="Aris-Brosou S."/>
            <person name="Farinelli L."/>
            <person name="Corradi N."/>
        </authorList>
    </citation>
    <scope>NUCLEOTIDE SEQUENCE [LARGE SCALE GENOMIC DNA]</scope>
    <source>
        <strain evidence="2 3">PA08 1199</strain>
    </source>
</reference>
<keyword evidence="1" id="KW-0175">Coiled coil</keyword>
<dbReference type="VEuPathDB" id="MicrosporidiaDB:AAJ76_163000199"/>
<evidence type="ECO:0000313" key="3">
    <source>
        <dbReference type="Proteomes" id="UP000034350"/>
    </source>
</evidence>
<accession>A0A0F9YMD8</accession>
<dbReference type="GeneID" id="36319095"/>
<evidence type="ECO:0000256" key="1">
    <source>
        <dbReference type="SAM" id="Coils"/>
    </source>
</evidence>
<keyword evidence="3" id="KW-1185">Reference proteome</keyword>
<protein>
    <submittedName>
        <fullName evidence="2">Uncharacterized protein</fullName>
    </submittedName>
</protein>
<dbReference type="RefSeq" id="XP_024329694.1">
    <property type="nucleotide sequence ID" value="XM_024474185.1"/>
</dbReference>
<name>A0A0F9YMD8_9MICR</name>
<dbReference type="AlphaFoldDB" id="A0A0F9YMD8"/>
<proteinExistence type="predicted"/>
<gene>
    <name evidence="2" type="ORF">AAJ76_163000199</name>
</gene>
<dbReference type="Proteomes" id="UP000034350">
    <property type="component" value="Unassembled WGS sequence"/>
</dbReference>
<feature type="non-terminal residue" evidence="2">
    <location>
        <position position="66"/>
    </location>
</feature>
<feature type="coiled-coil region" evidence="1">
    <location>
        <begin position="1"/>
        <end position="35"/>
    </location>
</feature>
<organism evidence="2 3">
    <name type="scientific">Vairimorpha ceranae</name>
    <dbReference type="NCBI Taxonomy" id="40302"/>
    <lineage>
        <taxon>Eukaryota</taxon>
        <taxon>Fungi</taxon>
        <taxon>Fungi incertae sedis</taxon>
        <taxon>Microsporidia</taxon>
        <taxon>Nosematidae</taxon>
        <taxon>Vairimorpha</taxon>
    </lineage>
</organism>
<dbReference type="EMBL" id="JPQZ01000163">
    <property type="protein sequence ID" value="KKO73952.1"/>
    <property type="molecule type" value="Genomic_DNA"/>
</dbReference>